<evidence type="ECO:0000256" key="1">
    <source>
        <dbReference type="ARBA" id="ARBA00006484"/>
    </source>
</evidence>
<comment type="caution">
    <text evidence="4">The sequence shown here is derived from an EMBL/GenBank/DDBJ whole genome shotgun (WGS) entry which is preliminary data.</text>
</comment>
<protein>
    <submittedName>
        <fullName evidence="4">Uncharacterized protein</fullName>
    </submittedName>
</protein>
<keyword evidence="5" id="KW-1185">Reference proteome</keyword>
<accession>A0A1J8QIH4</accession>
<dbReference type="PANTHER" id="PTHR43180:SF63">
    <property type="entry name" value="DEHYDROGENASE_REDUCTASE FAMILY PROTEIN, PUTATIVE (AFU_ORTHOLOGUE AFUA_6G03520)-RELATED"/>
    <property type="match status" value="1"/>
</dbReference>
<evidence type="ECO:0000256" key="2">
    <source>
        <dbReference type="ARBA" id="ARBA00023002"/>
    </source>
</evidence>
<name>A0A1J8QIH4_9AGAM</name>
<dbReference type="STRING" id="180088.A0A1J8QIH4"/>
<evidence type="ECO:0000313" key="4">
    <source>
        <dbReference type="EMBL" id="OJA13200.1"/>
    </source>
</evidence>
<reference evidence="4 5" key="1">
    <citation type="submission" date="2016-03" db="EMBL/GenBank/DDBJ databases">
        <title>Comparative genomics of the ectomycorrhizal sister species Rhizopogon vinicolor and Rhizopogon vesiculosus (Basidiomycota: Boletales) reveals a divergence of the mating type B locus.</title>
        <authorList>
            <person name="Mujic A.B."/>
            <person name="Kuo A."/>
            <person name="Tritt A."/>
            <person name="Lipzen A."/>
            <person name="Chen C."/>
            <person name="Johnson J."/>
            <person name="Sharma A."/>
            <person name="Barry K."/>
            <person name="Grigoriev I.V."/>
            <person name="Spatafora J.W."/>
        </authorList>
    </citation>
    <scope>NUCLEOTIDE SEQUENCE [LARGE SCALE GENOMIC DNA]</scope>
    <source>
        <strain evidence="4 5">AM-OR11-056</strain>
    </source>
</reference>
<dbReference type="PRINTS" id="PR00080">
    <property type="entry name" value="SDRFAMILY"/>
</dbReference>
<feature type="compositionally biased region" description="Polar residues" evidence="3">
    <location>
        <begin position="401"/>
        <end position="419"/>
    </location>
</feature>
<dbReference type="InterPro" id="IPR036291">
    <property type="entry name" value="NAD(P)-bd_dom_sf"/>
</dbReference>
<feature type="compositionally biased region" description="Acidic residues" evidence="3">
    <location>
        <begin position="469"/>
        <end position="481"/>
    </location>
</feature>
<feature type="compositionally biased region" description="Basic residues" evidence="3">
    <location>
        <begin position="437"/>
        <end position="446"/>
    </location>
</feature>
<dbReference type="InterPro" id="IPR002347">
    <property type="entry name" value="SDR_fam"/>
</dbReference>
<proteinExistence type="inferred from homology"/>
<dbReference type="PRINTS" id="PR00081">
    <property type="entry name" value="GDHRDH"/>
</dbReference>
<dbReference type="Gene3D" id="3.40.50.720">
    <property type="entry name" value="NAD(P)-binding Rossmann-like Domain"/>
    <property type="match status" value="1"/>
</dbReference>
<dbReference type="Proteomes" id="UP000183567">
    <property type="component" value="Unassembled WGS sequence"/>
</dbReference>
<feature type="region of interest" description="Disordered" evidence="3">
    <location>
        <begin position="395"/>
        <end position="504"/>
    </location>
</feature>
<feature type="region of interest" description="Disordered" evidence="3">
    <location>
        <begin position="14"/>
        <end position="74"/>
    </location>
</feature>
<dbReference type="GO" id="GO:0016491">
    <property type="term" value="F:oxidoreductase activity"/>
    <property type="evidence" value="ECO:0007669"/>
    <property type="project" value="UniProtKB-KW"/>
</dbReference>
<organism evidence="4 5">
    <name type="scientific">Rhizopogon vesiculosus</name>
    <dbReference type="NCBI Taxonomy" id="180088"/>
    <lineage>
        <taxon>Eukaryota</taxon>
        <taxon>Fungi</taxon>
        <taxon>Dikarya</taxon>
        <taxon>Basidiomycota</taxon>
        <taxon>Agaricomycotina</taxon>
        <taxon>Agaricomycetes</taxon>
        <taxon>Agaricomycetidae</taxon>
        <taxon>Boletales</taxon>
        <taxon>Suillineae</taxon>
        <taxon>Rhizopogonaceae</taxon>
        <taxon>Rhizopogon</taxon>
    </lineage>
</organism>
<comment type="similarity">
    <text evidence="1">Belongs to the short-chain dehydrogenases/reductases (SDR) family.</text>
</comment>
<gene>
    <name evidence="4" type="ORF">AZE42_10426</name>
</gene>
<dbReference type="EMBL" id="LVVM01004326">
    <property type="protein sequence ID" value="OJA13200.1"/>
    <property type="molecule type" value="Genomic_DNA"/>
</dbReference>
<dbReference type="PANTHER" id="PTHR43180">
    <property type="entry name" value="3-OXOACYL-(ACYL-CARRIER-PROTEIN) REDUCTASE (AFU_ORTHOLOGUE AFUA_6G11210)"/>
    <property type="match status" value="1"/>
</dbReference>
<dbReference type="FunFam" id="3.40.50.720:FF:000084">
    <property type="entry name" value="Short-chain dehydrogenase reductase"/>
    <property type="match status" value="1"/>
</dbReference>
<keyword evidence="2" id="KW-0560">Oxidoreductase</keyword>
<dbReference type="CDD" id="cd05233">
    <property type="entry name" value="SDR_c"/>
    <property type="match status" value="1"/>
</dbReference>
<evidence type="ECO:0000313" key="5">
    <source>
        <dbReference type="Proteomes" id="UP000183567"/>
    </source>
</evidence>
<feature type="region of interest" description="Disordered" evidence="3">
    <location>
        <begin position="330"/>
        <end position="363"/>
    </location>
</feature>
<dbReference type="Pfam" id="PF13561">
    <property type="entry name" value="adh_short_C2"/>
    <property type="match status" value="1"/>
</dbReference>
<sequence length="871" mass="93090">MDLSQQELPITAYFPRGNKDNKVSKLANKRKLSSAADARTAPAKREKPAVVSPDVRTTAQGNAKRPKKKTGKQIKLPVLKPPIASTSSRSVCVSLSDDIVILDLPPERSVAGSSSSSKVNSNTISHGISVPGSSKGKGLAHLASAAVQSLATPPPTNPSKKRPVAITALKPLPQRTTVIAIAPSIAALPTPETTVRKLGNIHAPSCLRTFISTTSPCRTKHVSDTSSSPPLASALLMMKFPVSIDDNLDTHSRRHSGFSKGAQAIDPDDPFTCTSRDKELHVATPVTSPVLPSKDLQSTYPDIIEELVPSSQSQYLLPIDATPSHKRILKPVRTSDHEPVPSSQSQEREMNMPASPGNLLNQPSLTRVEVDLPTPRSILHVAHRNLSSRKRLHQFTLGPSPATSPVGSPSKGFSHSFLATKSPRNRASFVASPSRSPLKRTPRGVKGKISPIKKPMERTESVGNVRPEQEDDSVTEPESEPEVLKPGQDDGSETEPESDVASVRPPTEIAKHMQTLAFLLDLVRTEPSRACGSPVIPYPLSPGTSRSSSKVEFIVSAGDEPDRCSGTVYCSTLFYITSILNRNSPTYVVMSGRLANKSALITGAGSGIGLQSSLLFAQEGANVLLVDINVAAAEKGAALIQQRFPNVKALAVRADVGKEADIKAAVDLAVAEFGRLDVMFNNAGIMHPEDDHALNTEEKIWDLTMQINVKGVWWGCKYAIMAMRQNPVDDAKGLRVGGSIINTASFVAIMGAATPQLAYTASKGAVLSMTRELAMVHAREGIRLNSLCPGPLKTPLLMDFLNTPEKKERRLVHLPMGRFGEAVELAKAALFLASDDSSYMTGTDFKVDGGLTSCYVTPTGEPALGPPASLV</sequence>
<evidence type="ECO:0000256" key="3">
    <source>
        <dbReference type="SAM" id="MobiDB-lite"/>
    </source>
</evidence>
<dbReference type="NCBIfam" id="NF005559">
    <property type="entry name" value="PRK07231.1"/>
    <property type="match status" value="1"/>
</dbReference>
<dbReference type="OrthoDB" id="417891at2759"/>
<dbReference type="SUPFAM" id="SSF51735">
    <property type="entry name" value="NAD(P)-binding Rossmann-fold domains"/>
    <property type="match status" value="1"/>
</dbReference>
<dbReference type="AlphaFoldDB" id="A0A1J8QIH4"/>